<feature type="domain" description="Response regulatory" evidence="4">
    <location>
        <begin position="9"/>
        <end position="125"/>
    </location>
</feature>
<keyword evidence="2" id="KW-0597">Phosphoprotein</keyword>
<dbReference type="PROSITE" id="PS00622">
    <property type="entry name" value="HTH_LUXR_1"/>
    <property type="match status" value="1"/>
</dbReference>
<dbReference type="Pfam" id="PF00196">
    <property type="entry name" value="GerE"/>
    <property type="match status" value="1"/>
</dbReference>
<evidence type="ECO:0000256" key="1">
    <source>
        <dbReference type="ARBA" id="ARBA00023125"/>
    </source>
</evidence>
<proteinExistence type="predicted"/>
<comment type="caution">
    <text evidence="5">The sequence shown here is derived from an EMBL/GenBank/DDBJ whole genome shotgun (WGS) entry which is preliminary data.</text>
</comment>
<dbReference type="SUPFAM" id="SSF52172">
    <property type="entry name" value="CheY-like"/>
    <property type="match status" value="1"/>
</dbReference>
<dbReference type="Proteomes" id="UP001500192">
    <property type="component" value="Unassembled WGS sequence"/>
</dbReference>
<dbReference type="InterPro" id="IPR000792">
    <property type="entry name" value="Tscrpt_reg_LuxR_C"/>
</dbReference>
<dbReference type="PRINTS" id="PR00038">
    <property type="entry name" value="HTHLUXR"/>
</dbReference>
<name>A0ABP9QJX3_9PSEU</name>
<feature type="domain" description="HTH luxR-type" evidence="3">
    <location>
        <begin position="134"/>
        <end position="199"/>
    </location>
</feature>
<dbReference type="InterPro" id="IPR051015">
    <property type="entry name" value="EvgA-like"/>
</dbReference>
<evidence type="ECO:0000259" key="4">
    <source>
        <dbReference type="PROSITE" id="PS50110"/>
    </source>
</evidence>
<evidence type="ECO:0000313" key="6">
    <source>
        <dbReference type="Proteomes" id="UP001500192"/>
    </source>
</evidence>
<keyword evidence="1" id="KW-0238">DNA-binding</keyword>
<dbReference type="SMART" id="SM00421">
    <property type="entry name" value="HTH_LUXR"/>
    <property type="match status" value="1"/>
</dbReference>
<protein>
    <submittedName>
        <fullName evidence="5">Response regulator transcription factor</fullName>
    </submittedName>
</protein>
<dbReference type="SUPFAM" id="SSF46894">
    <property type="entry name" value="C-terminal effector domain of the bipartite response regulators"/>
    <property type="match status" value="1"/>
</dbReference>
<dbReference type="PROSITE" id="PS50110">
    <property type="entry name" value="RESPONSE_REGULATORY"/>
    <property type="match status" value="1"/>
</dbReference>
<organism evidence="5 6">
    <name type="scientific">Amycolatopsis dongchuanensis</name>
    <dbReference type="NCBI Taxonomy" id="1070866"/>
    <lineage>
        <taxon>Bacteria</taxon>
        <taxon>Bacillati</taxon>
        <taxon>Actinomycetota</taxon>
        <taxon>Actinomycetes</taxon>
        <taxon>Pseudonocardiales</taxon>
        <taxon>Pseudonocardiaceae</taxon>
        <taxon>Amycolatopsis</taxon>
    </lineage>
</organism>
<evidence type="ECO:0000256" key="2">
    <source>
        <dbReference type="PROSITE-ProRule" id="PRU00169"/>
    </source>
</evidence>
<dbReference type="PROSITE" id="PS50043">
    <property type="entry name" value="HTH_LUXR_2"/>
    <property type="match status" value="1"/>
</dbReference>
<evidence type="ECO:0000313" key="5">
    <source>
        <dbReference type="EMBL" id="GAA5162885.1"/>
    </source>
</evidence>
<feature type="modified residue" description="4-aspartylphosphate" evidence="2">
    <location>
        <position position="60"/>
    </location>
</feature>
<dbReference type="Gene3D" id="3.40.50.2300">
    <property type="match status" value="1"/>
</dbReference>
<dbReference type="InterPro" id="IPR016032">
    <property type="entry name" value="Sig_transdc_resp-reg_C-effctor"/>
</dbReference>
<dbReference type="RefSeq" id="WP_346054060.1">
    <property type="nucleotide sequence ID" value="NZ_BAABIB010000063.1"/>
</dbReference>
<sequence>MTLHDRPRRVAVVDLDPIYRAGLAWIVDNAPDLEWAGHTATVRGAAQLVAQARPDLVLLDSRVDQQGRLARLLGGADRVPAVLVVVAERHDEPEYITGALDAGARGVVPRSAGAWHLLECVRAACAGRPVQRPRVVSTGVLSPREAQVLDLLAEGLGNAAIADVLRLSVETIRTHVRSILRKLRARDRTHAVAIGFRNGLLVPPAGEPVLPRQERGVVSVE</sequence>
<dbReference type="CDD" id="cd06170">
    <property type="entry name" value="LuxR_C_like"/>
    <property type="match status" value="1"/>
</dbReference>
<evidence type="ECO:0000259" key="3">
    <source>
        <dbReference type="PROSITE" id="PS50043"/>
    </source>
</evidence>
<dbReference type="EMBL" id="BAABIB010000063">
    <property type="protein sequence ID" value="GAA5162885.1"/>
    <property type="molecule type" value="Genomic_DNA"/>
</dbReference>
<accession>A0ABP9QJX3</accession>
<reference evidence="6" key="1">
    <citation type="journal article" date="2019" name="Int. J. Syst. Evol. Microbiol.">
        <title>The Global Catalogue of Microorganisms (GCM) 10K type strain sequencing project: providing services to taxonomists for standard genome sequencing and annotation.</title>
        <authorList>
            <consortium name="The Broad Institute Genomics Platform"/>
            <consortium name="The Broad Institute Genome Sequencing Center for Infectious Disease"/>
            <person name="Wu L."/>
            <person name="Ma J."/>
        </authorList>
    </citation>
    <scope>NUCLEOTIDE SEQUENCE [LARGE SCALE GENOMIC DNA]</scope>
    <source>
        <strain evidence="6">JCM 18054</strain>
    </source>
</reference>
<gene>
    <name evidence="5" type="ORF">GCM10023214_30370</name>
</gene>
<dbReference type="InterPro" id="IPR011006">
    <property type="entry name" value="CheY-like_superfamily"/>
</dbReference>
<dbReference type="InterPro" id="IPR001789">
    <property type="entry name" value="Sig_transdc_resp-reg_receiver"/>
</dbReference>
<dbReference type="PANTHER" id="PTHR45566">
    <property type="entry name" value="HTH-TYPE TRANSCRIPTIONAL REGULATOR YHJB-RELATED"/>
    <property type="match status" value="1"/>
</dbReference>
<dbReference type="PANTHER" id="PTHR45566:SF2">
    <property type="entry name" value="NARL SUBFAMILY"/>
    <property type="match status" value="1"/>
</dbReference>
<keyword evidence="6" id="KW-1185">Reference proteome</keyword>